<dbReference type="Pfam" id="PF00848">
    <property type="entry name" value="Ring_hydroxyl_A"/>
    <property type="match status" value="2"/>
</dbReference>
<comment type="function">
    <text evidence="2">Catalyzes the first step of the osmoprotectant glycine betaine synthesis.</text>
</comment>
<proteinExistence type="inferred from homology"/>
<comment type="catalytic activity">
    <reaction evidence="7">
        <text>choline + 2 reduced [2Fe-2S]-[ferredoxin] + O2 + 2 H(+) = betaine aldehyde hydrate + 2 oxidized [2Fe-2S]-[ferredoxin] + H2O</text>
        <dbReference type="Rhea" id="RHEA:17769"/>
        <dbReference type="Rhea" id="RHEA-COMP:10000"/>
        <dbReference type="Rhea" id="RHEA-COMP:10001"/>
        <dbReference type="ChEBI" id="CHEBI:15354"/>
        <dbReference type="ChEBI" id="CHEBI:15377"/>
        <dbReference type="ChEBI" id="CHEBI:15378"/>
        <dbReference type="ChEBI" id="CHEBI:15379"/>
        <dbReference type="ChEBI" id="CHEBI:15870"/>
        <dbReference type="ChEBI" id="CHEBI:33737"/>
        <dbReference type="ChEBI" id="CHEBI:33738"/>
        <dbReference type="EC" id="1.14.15.7"/>
    </reaction>
</comment>
<dbReference type="CDD" id="cd00680">
    <property type="entry name" value="RHO_alpha_C"/>
    <property type="match status" value="1"/>
</dbReference>
<keyword evidence="11" id="KW-1185">Reference proteome</keyword>
<evidence type="ECO:0000256" key="6">
    <source>
        <dbReference type="ARBA" id="ARBA00014931"/>
    </source>
</evidence>
<sequence>MSFLRNYFGTTAPAPEPTPAKEGKTPVRALPASWYTSQAMYELEQRSIFGRKWLLTTHKARVPNPGDCVKYDAAGYEFLVARDLQGNVSAFHASDLLPAHTHIDLNGFVWVNMDASETPEVAWKDDFDGVDEQPRFQYYNFDEYNFDHTWDMEGEFNWKILADNYNECYHCLVAHPDIPTIADLNSYYVKTKDGHIQHYGAARQDQIDKGFRIATTYFWPNASFNVSPNFFFMQRFTPVSPTKSVMRYEVYRHKDATDEAFNLISDMYKRIMSEDKVLCMLSQRNLNGGVFVNGQLHPEMESGPLHFQKTVRDVVVEHHGKEEAAGHKIWPAHRRAIEAPVIDEKATSTVEEVAVDDYTFRTGGDTYAEADYSMNSGFAPAIAV</sequence>
<dbReference type="PANTHER" id="PTHR43756">
    <property type="entry name" value="CHOLINE MONOOXYGENASE, CHLOROPLASTIC"/>
    <property type="match status" value="1"/>
</dbReference>
<dbReference type="GO" id="GO:0019133">
    <property type="term" value="F:choline monooxygenase activity"/>
    <property type="evidence" value="ECO:0007669"/>
    <property type="project" value="UniProtKB-EC"/>
</dbReference>
<feature type="domain" description="Aromatic-ring-hydroxylating dioxygenase alpha subunit C-terminal" evidence="9">
    <location>
        <begin position="218"/>
        <end position="315"/>
    </location>
</feature>
<reference evidence="10" key="2">
    <citation type="journal article" date="2023" name="IMA Fungus">
        <title>Comparative genomic study of the Penicillium genus elucidates a diverse pangenome and 15 lateral gene transfer events.</title>
        <authorList>
            <person name="Petersen C."/>
            <person name="Sorensen T."/>
            <person name="Nielsen M.R."/>
            <person name="Sondergaard T.E."/>
            <person name="Sorensen J.L."/>
            <person name="Fitzpatrick D.A."/>
            <person name="Frisvad J.C."/>
            <person name="Nielsen K.L."/>
        </authorList>
    </citation>
    <scope>NUCLEOTIDE SEQUENCE</scope>
    <source>
        <strain evidence="10">IBT 35675</strain>
    </source>
</reference>
<dbReference type="EMBL" id="JAPZBR010000003">
    <property type="protein sequence ID" value="KAJ5357944.1"/>
    <property type="molecule type" value="Genomic_DNA"/>
</dbReference>
<evidence type="ECO:0000256" key="7">
    <source>
        <dbReference type="ARBA" id="ARBA00049097"/>
    </source>
</evidence>
<reference evidence="10" key="1">
    <citation type="submission" date="2022-12" db="EMBL/GenBank/DDBJ databases">
        <authorList>
            <person name="Petersen C."/>
        </authorList>
    </citation>
    <scope>NUCLEOTIDE SEQUENCE</scope>
    <source>
        <strain evidence="10">IBT 35675</strain>
    </source>
</reference>
<protein>
    <recommendedName>
        <fullName evidence="6">Choline monooxygenase, chloroplastic</fullName>
        <ecNumber evidence="5">1.14.15.7</ecNumber>
    </recommendedName>
</protein>
<evidence type="ECO:0000313" key="10">
    <source>
        <dbReference type="EMBL" id="KAJ5357944.1"/>
    </source>
</evidence>
<evidence type="ECO:0000256" key="4">
    <source>
        <dbReference type="ARBA" id="ARBA00010848"/>
    </source>
</evidence>
<dbReference type="GO" id="GO:0005506">
    <property type="term" value="F:iron ion binding"/>
    <property type="evidence" value="ECO:0007669"/>
    <property type="project" value="InterPro"/>
</dbReference>
<dbReference type="Gene3D" id="3.90.380.10">
    <property type="entry name" value="Naphthalene 1,2-dioxygenase Alpha Subunit, Chain A, domain 1"/>
    <property type="match status" value="2"/>
</dbReference>
<dbReference type="Gene3D" id="2.102.10.10">
    <property type="entry name" value="Rieske [2Fe-2S] iron-sulphur domain"/>
    <property type="match status" value="1"/>
</dbReference>
<name>A0A9W9REQ0_PENBR</name>
<dbReference type="AlphaFoldDB" id="A0A9W9REQ0"/>
<evidence type="ECO:0000256" key="5">
    <source>
        <dbReference type="ARBA" id="ARBA00012763"/>
    </source>
</evidence>
<dbReference type="InterPro" id="IPR001663">
    <property type="entry name" value="Rng_hydr_dOase-A"/>
</dbReference>
<dbReference type="InterPro" id="IPR015879">
    <property type="entry name" value="Ring_hydroxy_dOase_asu_C_dom"/>
</dbReference>
<dbReference type="PANTHER" id="PTHR43756:SF5">
    <property type="entry name" value="CHOLINE MONOOXYGENASE, CHLOROPLASTIC"/>
    <property type="match status" value="1"/>
</dbReference>
<evidence type="ECO:0000259" key="9">
    <source>
        <dbReference type="Pfam" id="PF00848"/>
    </source>
</evidence>
<comment type="cofactor">
    <cofactor evidence="1">
        <name>Fe cation</name>
        <dbReference type="ChEBI" id="CHEBI:24875"/>
    </cofactor>
</comment>
<gene>
    <name evidence="10" type="ORF">N7541_005102</name>
</gene>
<dbReference type="GO" id="GO:0051537">
    <property type="term" value="F:2 iron, 2 sulfur cluster binding"/>
    <property type="evidence" value="ECO:0007669"/>
    <property type="project" value="InterPro"/>
</dbReference>
<dbReference type="SUPFAM" id="SSF50022">
    <property type="entry name" value="ISP domain"/>
    <property type="match status" value="1"/>
</dbReference>
<accession>A0A9W9REQ0</accession>
<dbReference type="EC" id="1.14.15.7" evidence="5"/>
<dbReference type="Proteomes" id="UP001148299">
    <property type="component" value="Unassembled WGS sequence"/>
</dbReference>
<organism evidence="10 11">
    <name type="scientific">Penicillium brevicompactum</name>
    <dbReference type="NCBI Taxonomy" id="5074"/>
    <lineage>
        <taxon>Eukaryota</taxon>
        <taxon>Fungi</taxon>
        <taxon>Dikarya</taxon>
        <taxon>Ascomycota</taxon>
        <taxon>Pezizomycotina</taxon>
        <taxon>Eurotiomycetes</taxon>
        <taxon>Eurotiomycetidae</taxon>
        <taxon>Eurotiales</taxon>
        <taxon>Aspergillaceae</taxon>
        <taxon>Penicillium</taxon>
    </lineage>
</organism>
<dbReference type="InterPro" id="IPR036922">
    <property type="entry name" value="Rieske_2Fe-2S_sf"/>
</dbReference>
<evidence type="ECO:0000313" key="11">
    <source>
        <dbReference type="Proteomes" id="UP001148299"/>
    </source>
</evidence>
<comment type="caution">
    <text evidence="10">The sequence shown here is derived from an EMBL/GenBank/DDBJ whole genome shotgun (WGS) entry which is preliminary data.</text>
</comment>
<comment type="similarity">
    <text evidence="4">Belongs to the choline monooxygenase family.</text>
</comment>
<feature type="domain" description="Aromatic-ring-hydroxylating dioxygenase alpha subunit C-terminal" evidence="9">
    <location>
        <begin position="141"/>
        <end position="199"/>
    </location>
</feature>
<dbReference type="SUPFAM" id="SSF55961">
    <property type="entry name" value="Bet v1-like"/>
    <property type="match status" value="1"/>
</dbReference>
<comment type="pathway">
    <text evidence="3">Amine and polyamine biosynthesis; betaine biosynthesis via choline pathway; betaine aldehyde from choline (monooxygenase route): step 1/1.</text>
</comment>
<evidence type="ECO:0000256" key="3">
    <source>
        <dbReference type="ARBA" id="ARBA00004866"/>
    </source>
</evidence>
<evidence type="ECO:0000256" key="1">
    <source>
        <dbReference type="ARBA" id="ARBA00001962"/>
    </source>
</evidence>
<evidence type="ECO:0000256" key="2">
    <source>
        <dbReference type="ARBA" id="ARBA00002149"/>
    </source>
</evidence>
<feature type="region of interest" description="Disordered" evidence="8">
    <location>
        <begin position="1"/>
        <end position="25"/>
    </location>
</feature>
<evidence type="ECO:0000256" key="8">
    <source>
        <dbReference type="SAM" id="MobiDB-lite"/>
    </source>
</evidence>